<dbReference type="CDD" id="cd16903">
    <property type="entry name" value="pesticin_lyz-like"/>
    <property type="match status" value="1"/>
</dbReference>
<keyword evidence="5" id="KW-1185">Reference proteome</keyword>
<protein>
    <recommendedName>
        <fullName evidence="3">Peptidoglycan binding-like domain-containing protein</fullName>
    </recommendedName>
</protein>
<keyword evidence="1" id="KW-0929">Antimicrobial</keyword>
<dbReference type="Gene3D" id="1.10.530.40">
    <property type="match status" value="1"/>
</dbReference>
<dbReference type="GO" id="GO:0003796">
    <property type="term" value="F:lysozyme activity"/>
    <property type="evidence" value="ECO:0007669"/>
    <property type="project" value="InterPro"/>
</dbReference>
<dbReference type="SUPFAM" id="SSF47090">
    <property type="entry name" value="PGBD-like"/>
    <property type="match status" value="1"/>
</dbReference>
<sequence>MDRTYHQPVVLHPDRLLTAVGVCGANQVSEVKKLQRMVADAGYRLATGRRLAVDGICGQQTVEAIRWYQRLLHLSPSGLVTPVSVCFMSALNAMSPANQPREAGGLLRVSAGQFTFDNEGQDYLTAAVPYRAVPARWFSRVLHWPGGVSGVTLGRGFDMKQRSAGEIYSILRRAGLEEHKATICSRAAGLSGRTAQQFVTVFGPMVGEMTHRQQIELFELVYPGYVSLAKHYYLRHTKKLQIVQEAVSWEAMDTKIKDVYVDIVYQGVDDIKMLTRAAAKNKRDKMIALIEQSNLYMKYEKQRKRICHLL</sequence>
<dbReference type="EMBL" id="CP026377">
    <property type="protein sequence ID" value="AUX91781.1"/>
    <property type="molecule type" value="Genomic_DNA"/>
</dbReference>
<dbReference type="Gene3D" id="1.10.101.10">
    <property type="entry name" value="PGBD-like superfamily/PGBD"/>
    <property type="match status" value="1"/>
</dbReference>
<gene>
    <name evidence="4" type="ORF">C2E15_00820</name>
</gene>
<reference evidence="4 5" key="1">
    <citation type="submission" date="2018-01" db="EMBL/GenBank/DDBJ databases">
        <title>Complete and assembled Genome of Pantoea gaviniae DSM22758T.</title>
        <authorList>
            <person name="Stevens M.J.A."/>
            <person name="Zurfluh K."/>
            <person name="Stephan R."/>
        </authorList>
    </citation>
    <scope>NUCLEOTIDE SEQUENCE [LARGE SCALE GENOMIC DNA]</scope>
    <source>
        <strain evidence="4 5">DSM 22758</strain>
    </source>
</reference>
<dbReference type="Pfam" id="PF01471">
    <property type="entry name" value="PG_binding_1"/>
    <property type="match status" value="1"/>
</dbReference>
<organism evidence="4 5">
    <name type="scientific">Mixta gaviniae</name>
    <dbReference type="NCBI Taxonomy" id="665914"/>
    <lineage>
        <taxon>Bacteria</taxon>
        <taxon>Pseudomonadati</taxon>
        <taxon>Pseudomonadota</taxon>
        <taxon>Gammaproteobacteria</taxon>
        <taxon>Enterobacterales</taxon>
        <taxon>Erwiniaceae</taxon>
        <taxon>Mixta</taxon>
    </lineage>
</organism>
<dbReference type="AlphaFoldDB" id="A0A2L0IAZ6"/>
<evidence type="ECO:0000256" key="2">
    <source>
        <dbReference type="ARBA" id="ARBA00022638"/>
    </source>
</evidence>
<dbReference type="InterPro" id="IPR023347">
    <property type="entry name" value="Lysozyme_dom_sf"/>
</dbReference>
<dbReference type="GO" id="GO:0042742">
    <property type="term" value="P:defense response to bacterium"/>
    <property type="evidence" value="ECO:0007669"/>
    <property type="project" value="UniProtKB-KW"/>
</dbReference>
<dbReference type="Proteomes" id="UP000238365">
    <property type="component" value="Chromosome"/>
</dbReference>
<keyword evidence="2" id="KW-0081">Bacteriolytic enzyme</keyword>
<feature type="domain" description="Peptidoglycan binding-like" evidence="3">
    <location>
        <begin position="29"/>
        <end position="82"/>
    </location>
</feature>
<evidence type="ECO:0000313" key="5">
    <source>
        <dbReference type="Proteomes" id="UP000238365"/>
    </source>
</evidence>
<name>A0A2L0IAZ6_9GAMM</name>
<proteinExistence type="predicted"/>
<dbReference type="GO" id="GO:0031640">
    <property type="term" value="P:killing of cells of another organism"/>
    <property type="evidence" value="ECO:0007669"/>
    <property type="project" value="UniProtKB-KW"/>
</dbReference>
<evidence type="ECO:0000259" key="3">
    <source>
        <dbReference type="Pfam" id="PF01471"/>
    </source>
</evidence>
<evidence type="ECO:0000313" key="4">
    <source>
        <dbReference type="EMBL" id="AUX91781.1"/>
    </source>
</evidence>
<dbReference type="KEGG" id="pgz:C2E15_00820"/>
<dbReference type="InterPro" id="IPR002477">
    <property type="entry name" value="Peptidoglycan-bd-like"/>
</dbReference>
<evidence type="ECO:0000256" key="1">
    <source>
        <dbReference type="ARBA" id="ARBA00022529"/>
    </source>
</evidence>
<dbReference type="InterPro" id="IPR036365">
    <property type="entry name" value="PGBD-like_sf"/>
</dbReference>
<dbReference type="InterPro" id="IPR036366">
    <property type="entry name" value="PGBDSf"/>
</dbReference>
<accession>A0A2L0IAZ6</accession>